<sequence length="124" mass="12957">MICVAPIHRPDVVSLPGGAQSPTSADVVSLPGGAQPSLSPLQTSWAKGGPSHQLWSWAVGKMVPWSRLSKRSYGGTTSKAMEGTRAGDGSEGALQEMRTVVGLPTPPSVTFCGILSVRDRMLID</sequence>
<reference evidence="1" key="1">
    <citation type="journal article" date="2011" name="Plant Physiol.">
        <title>Comprehensive sequence analysis of 24,783 barley full-length cDNAs derived from 12 clone libraries.</title>
        <authorList>
            <person name="Matsumoto T."/>
            <person name="Tanaka T."/>
            <person name="Sakai H."/>
            <person name="Amano N."/>
            <person name="Kanamori H."/>
            <person name="Kurita K."/>
            <person name="Kikuta A."/>
            <person name="Kamiya K."/>
            <person name="Yamamoto M."/>
            <person name="Ikawa H."/>
            <person name="Fujii N."/>
            <person name="Hori K."/>
            <person name="Itoh T."/>
            <person name="Sato K."/>
        </authorList>
    </citation>
    <scope>NUCLEOTIDE SEQUENCE</scope>
    <source>
        <tissue evidence="1">Shoot</tissue>
    </source>
</reference>
<protein>
    <submittedName>
        <fullName evidence="1">Predicted protein</fullName>
    </submittedName>
</protein>
<dbReference type="AlphaFoldDB" id="F2CPR8"/>
<evidence type="ECO:0000313" key="1">
    <source>
        <dbReference type="EMBL" id="BAJ84839.1"/>
    </source>
</evidence>
<dbReference type="InParanoid" id="F2CPR8"/>
<organism evidence="1">
    <name type="scientific">Hordeum vulgare subsp. vulgare</name>
    <name type="common">Domesticated barley</name>
    <dbReference type="NCBI Taxonomy" id="112509"/>
    <lineage>
        <taxon>Eukaryota</taxon>
        <taxon>Viridiplantae</taxon>
        <taxon>Streptophyta</taxon>
        <taxon>Embryophyta</taxon>
        <taxon>Tracheophyta</taxon>
        <taxon>Spermatophyta</taxon>
        <taxon>Magnoliopsida</taxon>
        <taxon>Liliopsida</taxon>
        <taxon>Poales</taxon>
        <taxon>Poaceae</taxon>
        <taxon>BOP clade</taxon>
        <taxon>Pooideae</taxon>
        <taxon>Triticodae</taxon>
        <taxon>Triticeae</taxon>
        <taxon>Hordeinae</taxon>
        <taxon>Hordeum</taxon>
    </lineage>
</organism>
<name>F2CPR8_HORVV</name>
<proteinExistence type="evidence at transcript level"/>
<dbReference type="EMBL" id="AK353620">
    <property type="protein sequence ID" value="BAJ84839.1"/>
    <property type="molecule type" value="mRNA"/>
</dbReference>
<accession>F2CPR8</accession>